<protein>
    <submittedName>
        <fullName evidence="1">Uncharacterized protein</fullName>
    </submittedName>
</protein>
<organism evidence="1 2">
    <name type="scientific">Clonostachys rosea f. rosea IK726</name>
    <dbReference type="NCBI Taxonomy" id="1349383"/>
    <lineage>
        <taxon>Eukaryota</taxon>
        <taxon>Fungi</taxon>
        <taxon>Dikarya</taxon>
        <taxon>Ascomycota</taxon>
        <taxon>Pezizomycotina</taxon>
        <taxon>Sordariomycetes</taxon>
        <taxon>Hypocreomycetidae</taxon>
        <taxon>Hypocreales</taxon>
        <taxon>Bionectriaceae</taxon>
        <taxon>Clonostachys</taxon>
    </lineage>
</organism>
<sequence>MSVDDVSKASGMCGGAWDPTKHWASRDCSFRLTATPQEGYCFPQYLEHAGSGTYQLGALYSRPYDLDAIICAPAAAPADRSITFSERHGKCSESPCLRSATRRKFSVQQIEQHWANMDTEDRYLERMVESVRRMLTRSSFGRHTTAVYIMTGFRIADGLEVSDGEFYRKFDGRVILSYQMHKVTVNRHGGLVVEVADPKAT</sequence>
<dbReference type="Proteomes" id="UP000836387">
    <property type="component" value="Unassembled WGS sequence"/>
</dbReference>
<name>A0ACA9UMR6_BIOOC</name>
<accession>A0ACA9UMR6</accession>
<reference evidence="1" key="2">
    <citation type="submission" date="2021-10" db="EMBL/GenBank/DDBJ databases">
        <authorList>
            <person name="Piombo E."/>
        </authorList>
    </citation>
    <scope>NUCLEOTIDE SEQUENCE</scope>
</reference>
<evidence type="ECO:0000313" key="2">
    <source>
        <dbReference type="Proteomes" id="UP000836387"/>
    </source>
</evidence>
<evidence type="ECO:0000313" key="1">
    <source>
        <dbReference type="EMBL" id="CAG9954731.1"/>
    </source>
</evidence>
<comment type="caution">
    <text evidence="1">The sequence shown here is derived from an EMBL/GenBank/DDBJ whole genome shotgun (WGS) entry which is preliminary data.</text>
</comment>
<gene>
    <name evidence="1" type="ORF">CRV2_00011341</name>
</gene>
<dbReference type="EMBL" id="CADEHS020000578">
    <property type="protein sequence ID" value="CAG9954731.1"/>
    <property type="molecule type" value="Genomic_DNA"/>
</dbReference>
<reference evidence="1" key="1">
    <citation type="submission" date="2020-04" db="EMBL/GenBank/DDBJ databases">
        <authorList>
            <person name="Broberg M."/>
        </authorList>
    </citation>
    <scope>NUCLEOTIDE SEQUENCE</scope>
</reference>
<keyword evidence="2" id="KW-1185">Reference proteome</keyword>
<proteinExistence type="predicted"/>